<proteinExistence type="predicted"/>
<gene>
    <name evidence="2" type="ORF">M0R89_03985</name>
</gene>
<protein>
    <submittedName>
        <fullName evidence="2">Uncharacterized protein</fullName>
    </submittedName>
</protein>
<keyword evidence="1" id="KW-0812">Transmembrane</keyword>
<accession>A0A8U0HVU7</accession>
<dbReference type="Proteomes" id="UP000830729">
    <property type="component" value="Chromosome"/>
</dbReference>
<dbReference type="EMBL" id="CP096659">
    <property type="protein sequence ID" value="UPV75235.1"/>
    <property type="molecule type" value="Genomic_DNA"/>
</dbReference>
<feature type="transmembrane region" description="Helical" evidence="1">
    <location>
        <begin position="108"/>
        <end position="126"/>
    </location>
</feature>
<dbReference type="KEGG" id="halx:M0R89_03985"/>
<dbReference type="GeneID" id="72184330"/>
<sequence>MNVLEYWKVTVETYYRTLTGRHGSRSRILMLSLVLLSIIAVYPASAQSLGESFCQSDMADTIRNGFTVLQFGGPLVGGFLALGATVAIPTVRRADIKKELKTIRNQGFIWGVIVAPLATPILQFVLNNIVAGGASCSF</sequence>
<organism evidence="2 3">
    <name type="scientific">Halorussus limi</name>
    <dbReference type="NCBI Taxonomy" id="2938695"/>
    <lineage>
        <taxon>Archaea</taxon>
        <taxon>Methanobacteriati</taxon>
        <taxon>Methanobacteriota</taxon>
        <taxon>Stenosarchaea group</taxon>
        <taxon>Halobacteria</taxon>
        <taxon>Halobacteriales</taxon>
        <taxon>Haladaptataceae</taxon>
        <taxon>Halorussus</taxon>
    </lineage>
</organism>
<keyword evidence="1" id="KW-1133">Transmembrane helix</keyword>
<keyword evidence="3" id="KW-1185">Reference proteome</keyword>
<feature type="transmembrane region" description="Helical" evidence="1">
    <location>
        <begin position="66"/>
        <end position="88"/>
    </location>
</feature>
<name>A0A8U0HVU7_9EURY</name>
<keyword evidence="1" id="KW-0472">Membrane</keyword>
<feature type="transmembrane region" description="Helical" evidence="1">
    <location>
        <begin position="28"/>
        <end position="46"/>
    </location>
</feature>
<evidence type="ECO:0000313" key="3">
    <source>
        <dbReference type="Proteomes" id="UP000830729"/>
    </source>
</evidence>
<reference evidence="2 3" key="1">
    <citation type="submission" date="2022-04" db="EMBL/GenBank/DDBJ databases">
        <title>Diverse halophilic archaea isolated from saline environments.</title>
        <authorList>
            <person name="Cui H.-L."/>
        </authorList>
    </citation>
    <scope>NUCLEOTIDE SEQUENCE [LARGE SCALE GENOMIC DNA]</scope>
    <source>
        <strain evidence="2 3">XZYJT49</strain>
    </source>
</reference>
<evidence type="ECO:0000313" key="2">
    <source>
        <dbReference type="EMBL" id="UPV75235.1"/>
    </source>
</evidence>
<evidence type="ECO:0000256" key="1">
    <source>
        <dbReference type="SAM" id="Phobius"/>
    </source>
</evidence>
<dbReference type="AlphaFoldDB" id="A0A8U0HVU7"/>
<dbReference type="RefSeq" id="WP_248651278.1">
    <property type="nucleotide sequence ID" value="NZ_CP096659.1"/>
</dbReference>